<dbReference type="OrthoDB" id="10519716at2759"/>
<keyword evidence="3" id="KW-1185">Reference proteome</keyword>
<name>I0YNF0_COCSC</name>
<dbReference type="RefSeq" id="XP_005644463.1">
    <property type="nucleotide sequence ID" value="XM_005644406.1"/>
</dbReference>
<dbReference type="Proteomes" id="UP000007264">
    <property type="component" value="Unassembled WGS sequence"/>
</dbReference>
<evidence type="ECO:0000313" key="3">
    <source>
        <dbReference type="Proteomes" id="UP000007264"/>
    </source>
</evidence>
<gene>
    <name evidence="2" type="ORF">COCSUDRAFT_58156</name>
</gene>
<feature type="region of interest" description="Disordered" evidence="1">
    <location>
        <begin position="93"/>
        <end position="183"/>
    </location>
</feature>
<reference evidence="2 3" key="1">
    <citation type="journal article" date="2012" name="Genome Biol.">
        <title>The genome of the polar eukaryotic microalga coccomyxa subellipsoidea reveals traits of cold adaptation.</title>
        <authorList>
            <person name="Blanc G."/>
            <person name="Agarkova I."/>
            <person name="Grimwood J."/>
            <person name="Kuo A."/>
            <person name="Brueggeman A."/>
            <person name="Dunigan D."/>
            <person name="Gurnon J."/>
            <person name="Ladunga I."/>
            <person name="Lindquist E."/>
            <person name="Lucas S."/>
            <person name="Pangilinan J."/>
            <person name="Proschold T."/>
            <person name="Salamov A."/>
            <person name="Schmutz J."/>
            <person name="Weeks D."/>
            <person name="Yamada T."/>
            <person name="Claverie J.M."/>
            <person name="Grigoriev I."/>
            <person name="Van Etten J."/>
            <person name="Lomsadze A."/>
            <person name="Borodovsky M."/>
        </authorList>
    </citation>
    <scope>NUCLEOTIDE SEQUENCE [LARGE SCALE GENOMIC DNA]</scope>
    <source>
        <strain evidence="2 3">C-169</strain>
    </source>
</reference>
<dbReference type="GeneID" id="17037893"/>
<evidence type="ECO:0000313" key="2">
    <source>
        <dbReference type="EMBL" id="EIE19919.1"/>
    </source>
</evidence>
<dbReference type="AlphaFoldDB" id="I0YNF0"/>
<organism evidence="2 3">
    <name type="scientific">Coccomyxa subellipsoidea (strain C-169)</name>
    <name type="common">Green microalga</name>
    <dbReference type="NCBI Taxonomy" id="574566"/>
    <lineage>
        <taxon>Eukaryota</taxon>
        <taxon>Viridiplantae</taxon>
        <taxon>Chlorophyta</taxon>
        <taxon>core chlorophytes</taxon>
        <taxon>Trebouxiophyceae</taxon>
        <taxon>Trebouxiophyceae incertae sedis</taxon>
        <taxon>Coccomyxaceae</taxon>
        <taxon>Coccomyxa</taxon>
        <taxon>Coccomyxa subellipsoidea</taxon>
    </lineage>
</organism>
<evidence type="ECO:0000256" key="1">
    <source>
        <dbReference type="SAM" id="MobiDB-lite"/>
    </source>
</evidence>
<feature type="compositionally biased region" description="Low complexity" evidence="1">
    <location>
        <begin position="174"/>
        <end position="183"/>
    </location>
</feature>
<dbReference type="EMBL" id="AGSI01000017">
    <property type="protein sequence ID" value="EIE19919.1"/>
    <property type="molecule type" value="Genomic_DNA"/>
</dbReference>
<feature type="compositionally biased region" description="Basic and acidic residues" evidence="1">
    <location>
        <begin position="136"/>
        <end position="156"/>
    </location>
</feature>
<accession>I0YNF0</accession>
<comment type="caution">
    <text evidence="2">The sequence shown here is derived from an EMBL/GenBank/DDBJ whole genome shotgun (WGS) entry which is preliminary data.</text>
</comment>
<sequence length="183" mass="18951">MEVAIETVSFTTSVEGTTPAIAAAASQPDTLALAAQCPFIQQIVVLTDDAQAVSNTLAPFMALANSTTAPRMFHHRARMTVDGEASPRATVAVDMPKTPGSSEPLHIPVGGLESPAIGKEPVGAEGGKPQQEESTEEAREEIVESWKPKPEQKPEAAIEGDGAGQQAAKEEASPEASAQAQPA</sequence>
<proteinExistence type="predicted"/>
<dbReference type="KEGG" id="csl:COCSUDRAFT_58156"/>
<protein>
    <submittedName>
        <fullName evidence="2">Uncharacterized protein</fullName>
    </submittedName>
</protein>